<dbReference type="InterPro" id="IPR056798">
    <property type="entry name" value="ADH_Fe_C"/>
</dbReference>
<dbReference type="InterPro" id="IPR039697">
    <property type="entry name" value="Alcohol_dehydrogenase_Fe"/>
</dbReference>
<dbReference type="Pfam" id="PF25137">
    <property type="entry name" value="ADH_Fe_C"/>
    <property type="match status" value="1"/>
</dbReference>
<dbReference type="Gene3D" id="1.20.1090.10">
    <property type="entry name" value="Dehydroquinate synthase-like - alpha domain"/>
    <property type="match status" value="1"/>
</dbReference>
<dbReference type="PANTHER" id="PTHR11496">
    <property type="entry name" value="ALCOHOL DEHYDROGENASE"/>
    <property type="match status" value="1"/>
</dbReference>
<accession>A0ABR9J7U8</accession>
<evidence type="ECO:0000256" key="2">
    <source>
        <dbReference type="ARBA" id="ARBA00023002"/>
    </source>
</evidence>
<dbReference type="Pfam" id="PF00465">
    <property type="entry name" value="Fe-ADH"/>
    <property type="match status" value="1"/>
</dbReference>
<organism evidence="6 7">
    <name type="scientific">Nesterenkonia halotolerans</name>
    <dbReference type="NCBI Taxonomy" id="225325"/>
    <lineage>
        <taxon>Bacteria</taxon>
        <taxon>Bacillati</taxon>
        <taxon>Actinomycetota</taxon>
        <taxon>Actinomycetes</taxon>
        <taxon>Micrococcales</taxon>
        <taxon>Micrococcaceae</taxon>
        <taxon>Nesterenkonia</taxon>
    </lineage>
</organism>
<sequence>MSFSHQTLGQCVHFGAGNLASDVSAEAQRLAARRVMLIASGSAASAADRLAEVLRVVHRYDGARQHVPAEDAEAAGRVAVQVDADLLVCVGGGSAIGLGKAIALDSKLPLIAAPTTYAGSEATNVWGITERGRKTTGVDDAVLPGSVVYDVDLVATLPTSLSISSGLNALAHCVDSLWAPRADPLNAAWAEEAVRALALGLVQITETPEASVDGAQQLQYGAYLAATAFASAGSGLHHKICHVLGGSFGLPHAQTHAVVLPYVLAFNLDAAPAAGDRIARALGAGDALDALEHLRTRIGAPRALEDLGLREQDLQLAAAQVLDVVPASNPRGMDQDDAVRLLHAAWTGEDPAELRPHP</sequence>
<comment type="similarity">
    <text evidence="1">Belongs to the iron-containing alcohol dehydrogenase family.</text>
</comment>
<evidence type="ECO:0000313" key="7">
    <source>
        <dbReference type="Proteomes" id="UP000636579"/>
    </source>
</evidence>
<dbReference type="SUPFAM" id="SSF56796">
    <property type="entry name" value="Dehydroquinate synthase-like"/>
    <property type="match status" value="1"/>
</dbReference>
<dbReference type="Proteomes" id="UP000636579">
    <property type="component" value="Unassembled WGS sequence"/>
</dbReference>
<proteinExistence type="inferred from homology"/>
<evidence type="ECO:0000313" key="6">
    <source>
        <dbReference type="EMBL" id="MBE1515076.1"/>
    </source>
</evidence>
<comment type="caution">
    <text evidence="6">The sequence shown here is derived from an EMBL/GenBank/DDBJ whole genome shotgun (WGS) entry which is preliminary data.</text>
</comment>
<evidence type="ECO:0000259" key="4">
    <source>
        <dbReference type="Pfam" id="PF00465"/>
    </source>
</evidence>
<evidence type="ECO:0000256" key="3">
    <source>
        <dbReference type="ARBA" id="ARBA00023027"/>
    </source>
</evidence>
<feature type="domain" description="Alcohol dehydrogenase iron-type/glycerol dehydrogenase GldA" evidence="4">
    <location>
        <begin position="12"/>
        <end position="150"/>
    </location>
</feature>
<dbReference type="RefSeq" id="WP_318779822.1">
    <property type="nucleotide sequence ID" value="NZ_JADBEE010000001.1"/>
</dbReference>
<dbReference type="EMBL" id="JADBEE010000001">
    <property type="protein sequence ID" value="MBE1515076.1"/>
    <property type="molecule type" value="Genomic_DNA"/>
</dbReference>
<reference evidence="6 7" key="1">
    <citation type="submission" date="2020-10" db="EMBL/GenBank/DDBJ databases">
        <title>Sequencing the genomes of 1000 actinobacteria strains.</title>
        <authorList>
            <person name="Klenk H.-P."/>
        </authorList>
    </citation>
    <scope>NUCLEOTIDE SEQUENCE [LARGE SCALE GENOMIC DNA]</scope>
    <source>
        <strain evidence="6 7">DSM 15474</strain>
    </source>
</reference>
<keyword evidence="3" id="KW-0520">NAD</keyword>
<dbReference type="Gene3D" id="3.40.50.1970">
    <property type="match status" value="1"/>
</dbReference>
<dbReference type="CDD" id="cd08177">
    <property type="entry name" value="MAR"/>
    <property type="match status" value="1"/>
</dbReference>
<dbReference type="InterPro" id="IPR001670">
    <property type="entry name" value="ADH_Fe/GldA"/>
</dbReference>
<gene>
    <name evidence="6" type="ORF">H4W26_001831</name>
</gene>
<protein>
    <submittedName>
        <fullName evidence="6">Alcohol dehydrogenase class IV</fullName>
    </submittedName>
</protein>
<evidence type="ECO:0000256" key="1">
    <source>
        <dbReference type="ARBA" id="ARBA00007358"/>
    </source>
</evidence>
<dbReference type="PANTHER" id="PTHR11496:SF102">
    <property type="entry name" value="ALCOHOL DEHYDROGENASE 4"/>
    <property type="match status" value="1"/>
</dbReference>
<keyword evidence="2" id="KW-0560">Oxidoreductase</keyword>
<dbReference type="InterPro" id="IPR034786">
    <property type="entry name" value="MAR"/>
</dbReference>
<evidence type="ECO:0000259" key="5">
    <source>
        <dbReference type="Pfam" id="PF25137"/>
    </source>
</evidence>
<name>A0ABR9J7U8_9MICC</name>
<keyword evidence="7" id="KW-1185">Reference proteome</keyword>
<feature type="domain" description="Fe-containing alcohol dehydrogenase-like C-terminal" evidence="5">
    <location>
        <begin position="163"/>
        <end position="346"/>
    </location>
</feature>